<dbReference type="GO" id="GO:0004222">
    <property type="term" value="F:metalloendopeptidase activity"/>
    <property type="evidence" value="ECO:0007669"/>
    <property type="project" value="TreeGrafter"/>
</dbReference>
<dbReference type="Proteomes" id="UP000070810">
    <property type="component" value="Unassembled WGS sequence"/>
</dbReference>
<keyword evidence="1" id="KW-1133">Transmembrane helix</keyword>
<sequence>MVYIVACIALRPLLGWALPDPLGAVAARAAIAAPPLLLIGYLLVVLGPRFIPRRAPVTVTSPVTGRWRALNSPASRVPSHGVRIFGQSHAIDLVAEPADPEQGVRPEFGSGAAMRPNADYPAFGAPVRAMLSGTVVRASDWRRDHRARSTRAALAYLMIEGELRLLGGPGPVVGNHVVIRDANGVCALVAHLQRGSVVVDVGDTVRAGEMIGRCGNSGNSSEPHVHAQLMDRASPAFAIGVPMRFAGVLLDEAEEPADLLPKNDHRMTVPVRRA</sequence>
<keyword evidence="1" id="KW-0812">Transmembrane</keyword>
<dbReference type="EMBL" id="LDRK01000011">
    <property type="protein sequence ID" value="KTR86999.1"/>
    <property type="molecule type" value="Genomic_DNA"/>
</dbReference>
<dbReference type="InterPro" id="IPR016047">
    <property type="entry name" value="M23ase_b-sheet_dom"/>
</dbReference>
<dbReference type="PANTHER" id="PTHR21666:SF270">
    <property type="entry name" value="MUREIN HYDROLASE ACTIVATOR ENVC"/>
    <property type="match status" value="1"/>
</dbReference>
<proteinExistence type="predicted"/>
<organism evidence="3 4">
    <name type="scientific">Leucobacter chromiiresistens</name>
    <dbReference type="NCBI Taxonomy" id="1079994"/>
    <lineage>
        <taxon>Bacteria</taxon>
        <taxon>Bacillati</taxon>
        <taxon>Actinomycetota</taxon>
        <taxon>Actinomycetes</taxon>
        <taxon>Micrococcales</taxon>
        <taxon>Microbacteriaceae</taxon>
        <taxon>Leucobacter</taxon>
    </lineage>
</organism>
<feature type="domain" description="M23ase beta-sheet core" evidence="2">
    <location>
        <begin position="124"/>
        <end position="233"/>
    </location>
</feature>
<dbReference type="PANTHER" id="PTHR21666">
    <property type="entry name" value="PEPTIDASE-RELATED"/>
    <property type="match status" value="1"/>
</dbReference>
<evidence type="ECO:0000256" key="1">
    <source>
        <dbReference type="SAM" id="Phobius"/>
    </source>
</evidence>
<dbReference type="SUPFAM" id="SSF51261">
    <property type="entry name" value="Duplicated hybrid motif"/>
    <property type="match status" value="1"/>
</dbReference>
<dbReference type="InterPro" id="IPR011055">
    <property type="entry name" value="Dup_hybrid_motif"/>
</dbReference>
<keyword evidence="1" id="KW-0472">Membrane</keyword>
<dbReference type="AlphaFoldDB" id="A0A147ER35"/>
<gene>
    <name evidence="3" type="ORF">NS354_02280</name>
</gene>
<accession>A0A147ER35</accession>
<evidence type="ECO:0000313" key="4">
    <source>
        <dbReference type="Proteomes" id="UP000070810"/>
    </source>
</evidence>
<comment type="caution">
    <text evidence="3">The sequence shown here is derived from an EMBL/GenBank/DDBJ whole genome shotgun (WGS) entry which is preliminary data.</text>
</comment>
<dbReference type="Gene3D" id="2.70.70.10">
    <property type="entry name" value="Glucose Permease (Domain IIA)"/>
    <property type="match status" value="1"/>
</dbReference>
<dbReference type="Pfam" id="PF01551">
    <property type="entry name" value="Peptidase_M23"/>
    <property type="match status" value="1"/>
</dbReference>
<name>A0A147ER35_9MICO</name>
<dbReference type="CDD" id="cd12797">
    <property type="entry name" value="M23_peptidase"/>
    <property type="match status" value="1"/>
</dbReference>
<reference evidence="3 4" key="1">
    <citation type="journal article" date="2016" name="Front. Microbiol.">
        <title>Genomic Resource of Rice Seed Associated Bacteria.</title>
        <authorList>
            <person name="Midha S."/>
            <person name="Bansal K."/>
            <person name="Sharma S."/>
            <person name="Kumar N."/>
            <person name="Patil P.P."/>
            <person name="Chaudhry V."/>
            <person name="Patil P.B."/>
        </authorList>
    </citation>
    <scope>NUCLEOTIDE SEQUENCE [LARGE SCALE GENOMIC DNA]</scope>
    <source>
        <strain evidence="3 4">NS354</strain>
    </source>
</reference>
<evidence type="ECO:0000313" key="3">
    <source>
        <dbReference type="EMBL" id="KTR86999.1"/>
    </source>
</evidence>
<feature type="transmembrane region" description="Helical" evidence="1">
    <location>
        <begin position="25"/>
        <end position="46"/>
    </location>
</feature>
<keyword evidence="4" id="KW-1185">Reference proteome</keyword>
<evidence type="ECO:0000259" key="2">
    <source>
        <dbReference type="Pfam" id="PF01551"/>
    </source>
</evidence>
<protein>
    <submittedName>
        <fullName evidence="3">Metalloendopeptidase</fullName>
    </submittedName>
</protein>
<dbReference type="InterPro" id="IPR050570">
    <property type="entry name" value="Cell_wall_metabolism_enzyme"/>
</dbReference>
<dbReference type="PATRIC" id="fig|1079994.3.peg.246"/>